<sequence length="359" mass="42115">MRLEQIVVTTSFLYLLLIVVFICFYFNVGKGGPSWGSTSPVFGGGRTWLFADDDYSERMFNNTNLLSGEYIHLDQYSYLINQPKICSDHRDVFLLTLITTQHKNYKQRNAIRDTWASISVHEGKQIASVFLLAKSQDPRLMRLVDNESRKHRDIVEFDFQEDYLNLTLKTLLGMRWAVDYCPQSKYILKTDDDVFINPYTLVHNLTEMPRHDFAYGYAYYNVTPARNVTNKWFTTFDMYKGTKYPPYLVGTGYVLSHDVAAEVLSLGSTKRYLSWEDVFVGICLDELKIPIRHSMGFDTFSKYTDFREPCSFHSLFTSHRKNPLRLRYMWKVYTKYRRECIRRAAQSSRNIVVSSKRTP</sequence>
<evidence type="ECO:0000313" key="12">
    <source>
        <dbReference type="RefSeq" id="XP_006821576.1"/>
    </source>
</evidence>
<comment type="subcellular location">
    <subcellularLocation>
        <location evidence="1 10">Golgi apparatus membrane</location>
        <topology evidence="1 10">Single-pass type II membrane protein</topology>
    </subcellularLocation>
</comment>
<comment type="similarity">
    <text evidence="2 10">Belongs to the glycosyltransferase 31 family.</text>
</comment>
<evidence type="ECO:0000256" key="10">
    <source>
        <dbReference type="RuleBase" id="RU363063"/>
    </source>
</evidence>
<proteinExistence type="inferred from homology"/>
<dbReference type="Proteomes" id="UP000694865">
    <property type="component" value="Unplaced"/>
</dbReference>
<evidence type="ECO:0000256" key="4">
    <source>
        <dbReference type="ARBA" id="ARBA00022679"/>
    </source>
</evidence>
<evidence type="ECO:0000256" key="9">
    <source>
        <dbReference type="ARBA" id="ARBA00023136"/>
    </source>
</evidence>
<dbReference type="GeneID" id="100369386"/>
<dbReference type="RefSeq" id="XP_006821576.1">
    <property type="nucleotide sequence ID" value="XM_006821513.1"/>
</dbReference>
<evidence type="ECO:0000256" key="8">
    <source>
        <dbReference type="ARBA" id="ARBA00023034"/>
    </source>
</evidence>
<dbReference type="PANTHER" id="PTHR11214">
    <property type="entry name" value="BETA-1,3-N-ACETYLGLUCOSAMINYLTRANSFERASE"/>
    <property type="match status" value="1"/>
</dbReference>
<keyword evidence="6 10" id="KW-0735">Signal-anchor</keyword>
<evidence type="ECO:0000256" key="3">
    <source>
        <dbReference type="ARBA" id="ARBA00022676"/>
    </source>
</evidence>
<dbReference type="PANTHER" id="PTHR11214:SF314">
    <property type="entry name" value="HEXOSYLTRANSFERASE"/>
    <property type="match status" value="1"/>
</dbReference>
<evidence type="ECO:0000256" key="7">
    <source>
        <dbReference type="ARBA" id="ARBA00022989"/>
    </source>
</evidence>
<organism evidence="11 12">
    <name type="scientific">Saccoglossus kowalevskii</name>
    <name type="common">Acorn worm</name>
    <dbReference type="NCBI Taxonomy" id="10224"/>
    <lineage>
        <taxon>Eukaryota</taxon>
        <taxon>Metazoa</taxon>
        <taxon>Hemichordata</taxon>
        <taxon>Enteropneusta</taxon>
        <taxon>Harrimaniidae</taxon>
        <taxon>Saccoglossus</taxon>
    </lineage>
</organism>
<dbReference type="EC" id="2.4.1.-" evidence="10"/>
<keyword evidence="3 10" id="KW-0328">Glycosyltransferase</keyword>
<keyword evidence="4" id="KW-0808">Transferase</keyword>
<dbReference type="InterPro" id="IPR002659">
    <property type="entry name" value="Glyco_trans_31"/>
</dbReference>
<gene>
    <name evidence="12" type="primary">LOC100369386</name>
</gene>
<keyword evidence="8 10" id="KW-0333">Golgi apparatus</keyword>
<dbReference type="Gene3D" id="3.90.550.50">
    <property type="match status" value="1"/>
</dbReference>
<keyword evidence="5 10" id="KW-0812">Transmembrane</keyword>
<feature type="transmembrane region" description="Helical" evidence="10">
    <location>
        <begin position="6"/>
        <end position="28"/>
    </location>
</feature>
<dbReference type="InterPro" id="IPR029044">
    <property type="entry name" value="Nucleotide-diphossugar_trans"/>
</dbReference>
<evidence type="ECO:0000256" key="5">
    <source>
        <dbReference type="ARBA" id="ARBA00022692"/>
    </source>
</evidence>
<name>A0ABM0MNI5_SACKO</name>
<evidence type="ECO:0000256" key="1">
    <source>
        <dbReference type="ARBA" id="ARBA00004323"/>
    </source>
</evidence>
<keyword evidence="11" id="KW-1185">Reference proteome</keyword>
<protein>
    <recommendedName>
        <fullName evidence="10">Hexosyltransferase</fullName>
        <ecNumber evidence="10">2.4.1.-</ecNumber>
    </recommendedName>
</protein>
<evidence type="ECO:0000256" key="6">
    <source>
        <dbReference type="ARBA" id="ARBA00022968"/>
    </source>
</evidence>
<keyword evidence="7 10" id="KW-1133">Transmembrane helix</keyword>
<dbReference type="Pfam" id="PF01762">
    <property type="entry name" value="Galactosyl_T"/>
    <property type="match status" value="1"/>
</dbReference>
<evidence type="ECO:0000256" key="2">
    <source>
        <dbReference type="ARBA" id="ARBA00008661"/>
    </source>
</evidence>
<dbReference type="SUPFAM" id="SSF53448">
    <property type="entry name" value="Nucleotide-diphospho-sugar transferases"/>
    <property type="match status" value="1"/>
</dbReference>
<evidence type="ECO:0000313" key="11">
    <source>
        <dbReference type="Proteomes" id="UP000694865"/>
    </source>
</evidence>
<keyword evidence="9 10" id="KW-0472">Membrane</keyword>
<accession>A0ABM0MNI5</accession>
<reference evidence="12" key="1">
    <citation type="submission" date="2025-08" db="UniProtKB">
        <authorList>
            <consortium name="RefSeq"/>
        </authorList>
    </citation>
    <scope>IDENTIFICATION</scope>
    <source>
        <tissue evidence="12">Testes</tissue>
    </source>
</reference>